<keyword evidence="6 10" id="KW-0068">Autocatalytic cleavage</keyword>
<feature type="binding site" evidence="10">
    <location>
        <position position="475"/>
    </location>
    <ligand>
        <name>substrate</name>
    </ligand>
</feature>
<feature type="chain" id="PRO_5029076860" description="Arginine biosynthesis bifunctional protein ArgJ beta chain" evidence="10">
    <location>
        <begin position="244"/>
        <end position="475"/>
    </location>
</feature>
<keyword evidence="3 10" id="KW-0055">Arginine biosynthesis</keyword>
<keyword evidence="5 10" id="KW-0808">Transferase</keyword>
<dbReference type="InterPro" id="IPR002813">
    <property type="entry name" value="Arg_biosynth_ArgJ"/>
</dbReference>
<feature type="site" description="Cleavage; by autolysis" evidence="10">
    <location>
        <begin position="243"/>
        <end position="244"/>
    </location>
</feature>
<comment type="catalytic activity">
    <reaction evidence="10">
        <text>L-glutamate + acetyl-CoA = N-acetyl-L-glutamate + CoA + H(+)</text>
        <dbReference type="Rhea" id="RHEA:24292"/>
        <dbReference type="ChEBI" id="CHEBI:15378"/>
        <dbReference type="ChEBI" id="CHEBI:29985"/>
        <dbReference type="ChEBI" id="CHEBI:44337"/>
        <dbReference type="ChEBI" id="CHEBI:57287"/>
        <dbReference type="ChEBI" id="CHEBI:57288"/>
        <dbReference type="EC" id="2.3.1.1"/>
    </reaction>
</comment>
<dbReference type="GO" id="GO:0004042">
    <property type="term" value="F:L-glutamate N-acetyltransferase activity"/>
    <property type="evidence" value="ECO:0007669"/>
    <property type="project" value="UniProtKB-UniRule"/>
</dbReference>
<dbReference type="Proteomes" id="UP000481288">
    <property type="component" value="Unassembled WGS sequence"/>
</dbReference>
<dbReference type="HAMAP" id="MF_01106">
    <property type="entry name" value="ArgJ"/>
    <property type="match status" value="1"/>
</dbReference>
<dbReference type="GO" id="GO:0004358">
    <property type="term" value="F:L-glutamate N-acetyltransferase activity, acting on acetyl-L-ornithine as donor"/>
    <property type="evidence" value="ECO:0007669"/>
    <property type="project" value="UniProtKB-UniRule"/>
</dbReference>
<dbReference type="Pfam" id="PF01960">
    <property type="entry name" value="ArgJ"/>
    <property type="match status" value="1"/>
</dbReference>
<name>A0A7D8UX45_9HELO</name>
<sequence length="475" mass="50389">MAPKPTPSSALTRLILGRSLSQSPTISVRHYSAPVDGTVPTAKQKYVPTSGRYPQGFLVSGTHVGVKPTNKSTPDLAFIASETPCAAAAVFTKNKFQAAPVTVSREMLKRRNNAGIRAVIINSGCANAVTGKGGMEDAEKMGLEADRCFEEPSDGKGSSTIVMSTGVIGQRLPIQKILHRIPSAYDALGTSHDHWLATAQAICTTDTFPKLISRTFSLPSSPSSEYRIAGMTKGAGMIHPNMATLLGIIATDAPIAPALLPSLLTNAVNKSFNSISIDGDTSTNDTVAVLANGAAGGKEITSESSEDYAAFQTTLTEFATDLAKLVVRDGEGATKFVTIRVTEAPSEVGARKIASTIARSPLVKTALYGKDANWGRILCATGYSQISEPGMPINEVPEIIPEKTSVSFIPTDGSPELKLLVNGEPESVDEARAAEILEHEDLEILVRLGGGKEEAVYWTCDYSHEYITINGDYRT</sequence>
<evidence type="ECO:0000313" key="12">
    <source>
        <dbReference type="Proteomes" id="UP000481288"/>
    </source>
</evidence>
<evidence type="ECO:0000256" key="6">
    <source>
        <dbReference type="ARBA" id="ARBA00022813"/>
    </source>
</evidence>
<gene>
    <name evidence="11" type="ORF">LCER1_G000298</name>
</gene>
<dbReference type="Gene3D" id="3.30.2330.10">
    <property type="entry name" value="arginine biosynthesis bifunctional protein suprefamily"/>
    <property type="match status" value="1"/>
</dbReference>
<dbReference type="EC" id="2.3.1.35" evidence="10"/>
<feature type="site" description="Involved in the stabilization of negative charge on the oxyanion by the formation of the oxyanion hole" evidence="10">
    <location>
        <position position="166"/>
    </location>
</feature>
<dbReference type="FunFam" id="3.10.20.340:FF:000002">
    <property type="entry name" value="Arginine biosynthesis bifunctional protein ArgJ, mitochondrial"/>
    <property type="match status" value="1"/>
</dbReference>
<comment type="function">
    <text evidence="10">Catalyzes two activities which are involved in the cyclic version of arginine biosynthesis: the synthesis of acetylglutamate from glutamate and acetyl-CoA, and of ornithine by transacetylation between acetylornithine and glutamate.</text>
</comment>
<comment type="catalytic activity">
    <reaction evidence="10">
        <text>N(2)-acetyl-L-ornithine + L-glutamate = N-acetyl-L-glutamate + L-ornithine</text>
        <dbReference type="Rhea" id="RHEA:15349"/>
        <dbReference type="ChEBI" id="CHEBI:29985"/>
        <dbReference type="ChEBI" id="CHEBI:44337"/>
        <dbReference type="ChEBI" id="CHEBI:46911"/>
        <dbReference type="ChEBI" id="CHEBI:57805"/>
        <dbReference type="EC" id="2.3.1.35"/>
    </reaction>
</comment>
<keyword evidence="7 10" id="KW-0496">Mitochondrion</keyword>
<protein>
    <recommendedName>
        <fullName evidence="10">Arginine biosynthesis bifunctional protein ArgJ, mitochondrial</fullName>
    </recommendedName>
    <domain>
        <recommendedName>
            <fullName evidence="10">Glutamate N-acetyltransferase</fullName>
            <shortName evidence="10">GAT</shortName>
            <ecNumber evidence="10">2.3.1.35</ecNumber>
        </recommendedName>
        <alternativeName>
            <fullName evidence="10">Ornithine acetyltransferase</fullName>
            <shortName evidence="10">OATase</shortName>
        </alternativeName>
        <alternativeName>
            <fullName evidence="10">Ornithine transacetylase</fullName>
        </alternativeName>
    </domain>
    <domain>
        <recommendedName>
            <fullName evidence="10">Amino-acid acetyltransferase</fullName>
            <ecNumber evidence="10">2.3.1.1</ecNumber>
        </recommendedName>
        <alternativeName>
            <fullName evidence="10">N-acetylglutamate synthase</fullName>
            <shortName evidence="10">AGS</shortName>
        </alternativeName>
    </domain>
    <component>
        <recommendedName>
            <fullName evidence="10">Arginine biosynthesis bifunctional protein ArgJ alpha chain</fullName>
        </recommendedName>
    </component>
    <component>
        <recommendedName>
            <fullName evidence="10">Arginine biosynthesis bifunctional protein ArgJ beta chain</fullName>
        </recommendedName>
    </component>
</protein>
<evidence type="ECO:0000256" key="7">
    <source>
        <dbReference type="ARBA" id="ARBA00023128"/>
    </source>
</evidence>
<dbReference type="GO" id="GO:0005759">
    <property type="term" value="C:mitochondrial matrix"/>
    <property type="evidence" value="ECO:0007669"/>
    <property type="project" value="UniProtKB-SubCell"/>
</dbReference>
<dbReference type="Gene3D" id="3.60.70.12">
    <property type="entry name" value="L-amino peptidase D-ALA esterase/amidase"/>
    <property type="match status" value="1"/>
</dbReference>
<dbReference type="NCBIfam" id="TIGR00120">
    <property type="entry name" value="ArgJ"/>
    <property type="match status" value="1"/>
</dbReference>
<feature type="site" description="Involved in the stabilization of negative charge on the oxyanion by the formation of the oxyanion hole" evidence="10">
    <location>
        <position position="165"/>
    </location>
</feature>
<keyword evidence="4 10" id="KW-0028">Amino-acid biosynthesis</keyword>
<keyword evidence="12" id="KW-1185">Reference proteome</keyword>
<comment type="subcellular location">
    <subcellularLocation>
        <location evidence="1 10">Mitochondrion matrix</location>
    </subcellularLocation>
</comment>
<dbReference type="SUPFAM" id="SSF56266">
    <property type="entry name" value="DmpA/ArgJ-like"/>
    <property type="match status" value="1"/>
</dbReference>
<feature type="active site" description="Nucleophile" evidence="10">
    <location>
        <position position="244"/>
    </location>
</feature>
<evidence type="ECO:0000256" key="2">
    <source>
        <dbReference type="ARBA" id="ARBA00006774"/>
    </source>
</evidence>
<comment type="pathway">
    <text evidence="10">Amino-acid biosynthesis; L-arginine biosynthesis; L-ornithine and N-acetyl-L-glutamate from L-glutamate and N(2)-acetyl-L-ornithine (cyclic): step 1/1.</text>
</comment>
<dbReference type="FunFam" id="3.60.70.12:FF:000001">
    <property type="entry name" value="Arginine biosynthesis bifunctional protein ArgJ, chloroplastic"/>
    <property type="match status" value="1"/>
</dbReference>
<feature type="binding site" evidence="10">
    <location>
        <position position="233"/>
    </location>
    <ligand>
        <name>substrate</name>
    </ligand>
</feature>
<proteinExistence type="inferred from homology"/>
<dbReference type="CDD" id="cd02152">
    <property type="entry name" value="OAT"/>
    <property type="match status" value="1"/>
</dbReference>
<comment type="caution">
    <text evidence="11">The sequence shown here is derived from an EMBL/GenBank/DDBJ whole genome shotgun (WGS) entry which is preliminary data.</text>
</comment>
<evidence type="ECO:0000313" key="11">
    <source>
        <dbReference type="EMBL" id="TVY59000.1"/>
    </source>
</evidence>
<evidence type="ECO:0000256" key="10">
    <source>
        <dbReference type="HAMAP-Rule" id="MF_03124"/>
    </source>
</evidence>
<evidence type="ECO:0000256" key="5">
    <source>
        <dbReference type="ARBA" id="ARBA00022679"/>
    </source>
</evidence>
<evidence type="ECO:0000256" key="8">
    <source>
        <dbReference type="ARBA" id="ARBA00023268"/>
    </source>
</evidence>
<comment type="subunit">
    <text evidence="10">Heterodimer of an alpha and a beta chain.</text>
</comment>
<evidence type="ECO:0000256" key="3">
    <source>
        <dbReference type="ARBA" id="ARBA00022571"/>
    </source>
</evidence>
<feature type="binding site" evidence="10">
    <location>
        <position position="204"/>
    </location>
    <ligand>
        <name>substrate</name>
    </ligand>
</feature>
<keyword evidence="8 10" id="KW-0511">Multifunctional enzyme</keyword>
<evidence type="ECO:0000256" key="1">
    <source>
        <dbReference type="ARBA" id="ARBA00004305"/>
    </source>
</evidence>
<dbReference type="UniPathway" id="UPA00068">
    <property type="reaction ID" value="UER00106"/>
</dbReference>
<dbReference type="GO" id="GO:0006526">
    <property type="term" value="P:L-arginine biosynthetic process"/>
    <property type="evidence" value="ECO:0007669"/>
    <property type="project" value="UniProtKB-UniRule"/>
</dbReference>
<feature type="chain" id="PRO_5029076861" description="Arginine biosynthesis bifunctional protein ArgJ alpha chain" evidence="10">
    <location>
        <begin position="1"/>
        <end position="243"/>
    </location>
</feature>
<accession>A0A7D8UX45</accession>
<comment type="PTM">
    <text evidence="10">The alpha and beta chains are autoproteolytically processed from a single precursor protein within the mitochondrion.</text>
</comment>
<dbReference type="FunFam" id="3.30.2330.10:FF:000001">
    <property type="entry name" value="Arginine biosynthesis bifunctional protein ArgJ, mitochondrial"/>
    <property type="match status" value="1"/>
</dbReference>
<feature type="binding site" evidence="10">
    <location>
        <position position="331"/>
    </location>
    <ligand>
        <name>substrate</name>
    </ligand>
</feature>
<dbReference type="GO" id="GO:0006592">
    <property type="term" value="P:ornithine biosynthetic process"/>
    <property type="evidence" value="ECO:0007669"/>
    <property type="project" value="TreeGrafter"/>
</dbReference>
<evidence type="ECO:0000256" key="9">
    <source>
        <dbReference type="ARBA" id="ARBA00023315"/>
    </source>
</evidence>
<organism evidence="11 12">
    <name type="scientific">Lachnellula cervina</name>
    <dbReference type="NCBI Taxonomy" id="1316786"/>
    <lineage>
        <taxon>Eukaryota</taxon>
        <taxon>Fungi</taxon>
        <taxon>Dikarya</taxon>
        <taxon>Ascomycota</taxon>
        <taxon>Pezizomycotina</taxon>
        <taxon>Leotiomycetes</taxon>
        <taxon>Helotiales</taxon>
        <taxon>Lachnaceae</taxon>
        <taxon>Lachnellula</taxon>
    </lineage>
</organism>
<dbReference type="Gene3D" id="3.10.20.340">
    <property type="entry name" value="ArgJ beta chain, C-terminal domain"/>
    <property type="match status" value="1"/>
</dbReference>
<reference evidence="11 12" key="1">
    <citation type="submission" date="2018-05" db="EMBL/GenBank/DDBJ databases">
        <title>Whole genome sequencing for identification of molecular markers to develop diagnostic detection tools for the regulated plant pathogen Lachnellula willkommii.</title>
        <authorList>
            <person name="Giroux E."/>
            <person name="Bilodeau G."/>
        </authorList>
    </citation>
    <scope>NUCLEOTIDE SEQUENCE [LARGE SCALE GENOMIC DNA]</scope>
    <source>
        <strain evidence="11 12">CBS 625.97</strain>
    </source>
</reference>
<feature type="binding site" evidence="10">
    <location>
        <position position="470"/>
    </location>
    <ligand>
        <name>substrate</name>
    </ligand>
</feature>
<dbReference type="PANTHER" id="PTHR23100">
    <property type="entry name" value="ARGININE BIOSYNTHESIS BIFUNCTIONAL PROTEIN ARGJ"/>
    <property type="match status" value="1"/>
</dbReference>
<dbReference type="EC" id="2.3.1.1" evidence="10"/>
<comment type="pathway">
    <text evidence="10">Amino-acid biosynthesis; L-arginine biosynthesis; N(2)-acetyl-L-ornithine from L-glutamate: step 1/4.</text>
</comment>
<comment type="similarity">
    <text evidence="2 10">Belongs to the ArgJ family.</text>
</comment>
<dbReference type="InterPro" id="IPR042195">
    <property type="entry name" value="ArgJ_beta_C"/>
</dbReference>
<dbReference type="PANTHER" id="PTHR23100:SF0">
    <property type="entry name" value="ARGININE BIOSYNTHESIS BIFUNCTIONAL PROTEIN ARGJ, MITOCHONDRIAL"/>
    <property type="match status" value="1"/>
</dbReference>
<keyword evidence="9 10" id="KW-0012">Acyltransferase</keyword>
<dbReference type="InterPro" id="IPR016117">
    <property type="entry name" value="ArgJ-like_dom_sf"/>
</dbReference>
<dbReference type="OrthoDB" id="4199794at2759"/>
<dbReference type="NCBIfam" id="NF003802">
    <property type="entry name" value="PRK05388.1"/>
    <property type="match status" value="1"/>
</dbReference>
<evidence type="ECO:0000256" key="4">
    <source>
        <dbReference type="ARBA" id="ARBA00022605"/>
    </source>
</evidence>
<dbReference type="AlphaFoldDB" id="A0A7D8UX45"/>
<feature type="binding site" evidence="10">
    <location>
        <position position="244"/>
    </location>
    <ligand>
        <name>substrate</name>
    </ligand>
</feature>
<dbReference type="EMBL" id="QGMG01000017">
    <property type="protein sequence ID" value="TVY59000.1"/>
    <property type="molecule type" value="Genomic_DNA"/>
</dbReference>